<keyword evidence="1" id="KW-0812">Transmembrane</keyword>
<organism evidence="2">
    <name type="scientific">Paenibacillus ihbetae</name>
    <dbReference type="NCBI Taxonomy" id="1870820"/>
    <lineage>
        <taxon>Bacteria</taxon>
        <taxon>Bacillati</taxon>
        <taxon>Bacillota</taxon>
        <taxon>Bacilli</taxon>
        <taxon>Bacillales</taxon>
        <taxon>Paenibacillaceae</taxon>
        <taxon>Paenibacillus</taxon>
    </lineage>
</organism>
<evidence type="ECO:0008006" key="3">
    <source>
        <dbReference type="Google" id="ProtNLM"/>
    </source>
</evidence>
<keyword evidence="1" id="KW-1133">Transmembrane helix</keyword>
<evidence type="ECO:0000313" key="2">
    <source>
        <dbReference type="EMBL" id="ANY74274.1"/>
    </source>
</evidence>
<dbReference type="EMBL" id="CP016809">
    <property type="protein sequence ID" value="ANY74274.1"/>
    <property type="molecule type" value="Genomic_DNA"/>
</dbReference>
<feature type="transmembrane region" description="Helical" evidence="1">
    <location>
        <begin position="78"/>
        <end position="96"/>
    </location>
</feature>
<sequence>MAYTLILVIHVISAIAMIGPAFYLQRFLAFPKASAGGAGSLRYAHGTARRLDRLTDTGMILQIVTGLLMGWMEPVLFQMLWYDAALVLVPVIGLYMKFAARPRIRSLYTLVESSAASQADLERAYRRLWSQALPHILIVQAGIAILILLMVLKP</sequence>
<gene>
    <name evidence="2" type="ORF">BBD41_17780</name>
</gene>
<feature type="transmembrane region" description="Helical" evidence="1">
    <location>
        <begin position="6"/>
        <end position="24"/>
    </location>
</feature>
<dbReference type="AlphaFoldDB" id="A0A1B2E2Q5"/>
<name>A0A1B2E2Q5_9BACL</name>
<dbReference type="InterPro" id="IPR018729">
    <property type="entry name" value="DUF2269_transmembrane"/>
</dbReference>
<evidence type="ECO:0000256" key="1">
    <source>
        <dbReference type="SAM" id="Phobius"/>
    </source>
</evidence>
<dbReference type="RefSeq" id="WP_099478377.1">
    <property type="nucleotide sequence ID" value="NZ_CP016809.1"/>
</dbReference>
<feature type="transmembrane region" description="Helical" evidence="1">
    <location>
        <begin position="132"/>
        <end position="152"/>
    </location>
</feature>
<dbReference type="Pfam" id="PF10027">
    <property type="entry name" value="DUF2269"/>
    <property type="match status" value="1"/>
</dbReference>
<keyword evidence="1" id="KW-0472">Membrane</keyword>
<accession>A0A1B2E2Q5</accession>
<protein>
    <recommendedName>
        <fullName evidence="3">DUF2269 domain-containing protein</fullName>
    </recommendedName>
</protein>
<reference evidence="2" key="1">
    <citation type="submission" date="2016-08" db="EMBL/GenBank/DDBJ databases">
        <title>Complete Genome Seqeunce of Paenibacillus sp. nov. IHBB 9852 from high altitute lake of Indian trans-Himalayas.</title>
        <authorList>
            <person name="Kiran S."/>
            <person name="Swarnkar M.K."/>
            <person name="Rana A."/>
            <person name="Tewari R."/>
            <person name="Gulati A."/>
        </authorList>
    </citation>
    <scope>NUCLEOTIDE SEQUENCE [LARGE SCALE GENOMIC DNA]</scope>
    <source>
        <strain evidence="2">IHBB 9852</strain>
    </source>
</reference>
<dbReference type="KEGG" id="pib:BBD41_17780"/>
<proteinExistence type="predicted"/>